<evidence type="ECO:0000259" key="1">
    <source>
        <dbReference type="PROSITE" id="PS50802"/>
    </source>
</evidence>
<dbReference type="EMBL" id="CALNXK010000181">
    <property type="protein sequence ID" value="CAH3173435.1"/>
    <property type="molecule type" value="Genomic_DNA"/>
</dbReference>
<evidence type="ECO:0000313" key="3">
    <source>
        <dbReference type="Proteomes" id="UP001159405"/>
    </source>
</evidence>
<dbReference type="SUPFAM" id="SSF54001">
    <property type="entry name" value="Cysteine proteinases"/>
    <property type="match status" value="1"/>
</dbReference>
<dbReference type="Proteomes" id="UP001159405">
    <property type="component" value="Unassembled WGS sequence"/>
</dbReference>
<dbReference type="InterPro" id="IPR038765">
    <property type="entry name" value="Papain-like_cys_pep_sf"/>
</dbReference>
<organism evidence="2 3">
    <name type="scientific">Porites lobata</name>
    <dbReference type="NCBI Taxonomy" id="104759"/>
    <lineage>
        <taxon>Eukaryota</taxon>
        <taxon>Metazoa</taxon>
        <taxon>Cnidaria</taxon>
        <taxon>Anthozoa</taxon>
        <taxon>Hexacorallia</taxon>
        <taxon>Scleractinia</taxon>
        <taxon>Fungiina</taxon>
        <taxon>Poritidae</taxon>
        <taxon>Porites</taxon>
    </lineage>
</organism>
<dbReference type="CDD" id="cd22744">
    <property type="entry name" value="OTU"/>
    <property type="match status" value="1"/>
</dbReference>
<name>A0ABN8R807_9CNID</name>
<accession>A0ABN8R807</accession>
<protein>
    <recommendedName>
        <fullName evidence="1">OTU domain-containing protein</fullName>
    </recommendedName>
</protein>
<reference evidence="2 3" key="1">
    <citation type="submission" date="2022-05" db="EMBL/GenBank/DDBJ databases">
        <authorList>
            <consortium name="Genoscope - CEA"/>
            <person name="William W."/>
        </authorList>
    </citation>
    <scope>NUCLEOTIDE SEQUENCE [LARGE SCALE GENOMIC DNA]</scope>
</reference>
<proteinExistence type="predicted"/>
<dbReference type="InterPro" id="IPR003323">
    <property type="entry name" value="OTU_dom"/>
</dbReference>
<feature type="domain" description="OTU" evidence="1">
    <location>
        <begin position="25"/>
        <end position="152"/>
    </location>
</feature>
<comment type="caution">
    <text evidence="2">The sequence shown here is derived from an EMBL/GenBank/DDBJ whole genome shotgun (WGS) entry which is preliminary data.</text>
</comment>
<gene>
    <name evidence="2" type="ORF">PLOB_00014099</name>
</gene>
<evidence type="ECO:0000313" key="2">
    <source>
        <dbReference type="EMBL" id="CAH3173435.1"/>
    </source>
</evidence>
<sequence>MQVPPDQTQENAGERLTSILNAFGFEQLSMPGDGDCFLHCISFSLSSLLTRDNSNLATYLKSIGISIEIPDKDKINVLRRLIVQEFMGPNRHVYEPFLITSTTDSYDAEAQKFLESGHYDSELGNCVPLAMSNILQVPWLFLPPWKIIPSLT</sequence>
<dbReference type="PROSITE" id="PS50802">
    <property type="entry name" value="OTU"/>
    <property type="match status" value="1"/>
</dbReference>
<keyword evidence="3" id="KW-1185">Reference proteome</keyword>